<accession>A0A7C5L6N1</accession>
<dbReference type="GO" id="GO:0002143">
    <property type="term" value="P:tRNA wobble position uridine thiolation"/>
    <property type="evidence" value="ECO:0007669"/>
    <property type="project" value="TreeGrafter"/>
</dbReference>
<dbReference type="EMBL" id="DRNB01000068">
    <property type="protein sequence ID" value="HHJ63648.1"/>
    <property type="molecule type" value="Genomic_DNA"/>
</dbReference>
<sequence>MRCRICGRKPVIYMPHHRLALCREDFASWFERYTDRTVREFGMFTSEDRILVAVSGGKDSLALWHVLRKLGYRADGLYVHLGIGDYSERSRRKVEDFARSIGAGLLLVDLTQELAGIPDLERLSARSACSLCGMVKRYNFNRVAREHGYSVLATGHNLDDEASSLLANLIHWNLKYLGRKYPVLEEEGGFVRKVKPFCKFTEKETALYALLNGIEFVEEECPFSEDASTIFYKDILNRIEERFPGTKLRFYLEYLRKVYPRFREEEEEGALGLCRVCGEPTPAEVCPVCRLRERILNFKKDSNGA</sequence>
<dbReference type="GO" id="GO:0002144">
    <property type="term" value="C:cytosolic tRNA wobble base thiouridylase complex"/>
    <property type="evidence" value="ECO:0007669"/>
    <property type="project" value="TreeGrafter"/>
</dbReference>
<dbReference type="Proteomes" id="UP000885792">
    <property type="component" value="Unassembled WGS sequence"/>
</dbReference>
<dbReference type="InterPro" id="IPR011063">
    <property type="entry name" value="TilS/TtcA_N"/>
</dbReference>
<dbReference type="NCBIfam" id="TIGR00269">
    <property type="entry name" value="TIGR00269 family protein"/>
    <property type="match status" value="1"/>
</dbReference>
<feature type="binding site" evidence="2">
    <location>
        <begin position="53"/>
        <end position="55"/>
    </location>
    <ligand>
        <name>ATP</name>
        <dbReference type="ChEBI" id="CHEBI:30616"/>
    </ligand>
</feature>
<dbReference type="CDD" id="cd01993">
    <property type="entry name" value="TtuA-like"/>
    <property type="match status" value="1"/>
</dbReference>
<dbReference type="InterPro" id="IPR054306">
    <property type="entry name" value="TtuA-like_LIM_N"/>
</dbReference>
<protein>
    <submittedName>
        <fullName evidence="5">TIGR00269 family protein</fullName>
    </submittedName>
</protein>
<dbReference type="GO" id="GO:0000049">
    <property type="term" value="F:tRNA binding"/>
    <property type="evidence" value="ECO:0007669"/>
    <property type="project" value="InterPro"/>
</dbReference>
<reference evidence="5" key="1">
    <citation type="journal article" date="2020" name="mSystems">
        <title>Genome- and Community-Level Interaction Insights into Carbon Utilization and Element Cycling Functions of Hydrothermarchaeota in Hydrothermal Sediment.</title>
        <authorList>
            <person name="Zhou Z."/>
            <person name="Liu Y."/>
            <person name="Xu W."/>
            <person name="Pan J."/>
            <person name="Luo Z.H."/>
            <person name="Li M."/>
        </authorList>
    </citation>
    <scope>NUCLEOTIDE SEQUENCE [LARGE SCALE GENOMIC DNA]</scope>
    <source>
        <strain evidence="5">HyVt-501</strain>
    </source>
</reference>
<feature type="domain" description="tRNA(Ile)-lysidine/2-thiocytidine synthase N-terminal" evidence="3">
    <location>
        <begin position="50"/>
        <end position="220"/>
    </location>
</feature>
<dbReference type="InterPro" id="IPR014729">
    <property type="entry name" value="Rossmann-like_a/b/a_fold"/>
</dbReference>
<name>A0A7C5L6N1_AQUAO</name>
<dbReference type="InterPro" id="IPR035107">
    <property type="entry name" value="tRNA_thiolation_TtcA_Ctu1"/>
</dbReference>
<evidence type="ECO:0000259" key="4">
    <source>
        <dbReference type="Pfam" id="PF22082"/>
    </source>
</evidence>
<feature type="binding site" evidence="2">
    <location>
        <position position="160"/>
    </location>
    <ligand>
        <name>ATP</name>
        <dbReference type="ChEBI" id="CHEBI:30616"/>
    </ligand>
</feature>
<dbReference type="AlphaFoldDB" id="A0A7C5L6N1"/>
<dbReference type="Pfam" id="PF01171">
    <property type="entry name" value="ATP_bind_3"/>
    <property type="match status" value="1"/>
</dbReference>
<dbReference type="PIRSF" id="PIRSF004976">
    <property type="entry name" value="ATPase_YdaO"/>
    <property type="match status" value="1"/>
</dbReference>
<dbReference type="GO" id="GO:0016740">
    <property type="term" value="F:transferase activity"/>
    <property type="evidence" value="ECO:0007669"/>
    <property type="project" value="UniProtKB-KW"/>
</dbReference>
<dbReference type="PANTHER" id="PTHR11807">
    <property type="entry name" value="ATPASES OF THE PP SUPERFAMILY-RELATED"/>
    <property type="match status" value="1"/>
</dbReference>
<evidence type="ECO:0000256" key="2">
    <source>
        <dbReference type="PIRSR" id="PIRSR004976-51"/>
    </source>
</evidence>
<feature type="binding site" evidence="2">
    <location>
        <position position="155"/>
    </location>
    <ligand>
        <name>ATP</name>
        <dbReference type="ChEBI" id="CHEBI:30616"/>
    </ligand>
</feature>
<organism evidence="5">
    <name type="scientific">Aquifex aeolicus</name>
    <dbReference type="NCBI Taxonomy" id="63363"/>
    <lineage>
        <taxon>Bacteria</taxon>
        <taxon>Pseudomonadati</taxon>
        <taxon>Aquificota</taxon>
        <taxon>Aquificia</taxon>
        <taxon>Aquificales</taxon>
        <taxon>Aquificaceae</taxon>
        <taxon>Aquifex</taxon>
    </lineage>
</organism>
<dbReference type="SUPFAM" id="SSF52402">
    <property type="entry name" value="Adenine nucleotide alpha hydrolases-like"/>
    <property type="match status" value="1"/>
</dbReference>
<proteinExistence type="predicted"/>
<feature type="binding site" evidence="2">
    <location>
        <position position="79"/>
    </location>
    <ligand>
        <name>ATP</name>
        <dbReference type="ChEBI" id="CHEBI:30616"/>
    </ligand>
</feature>
<evidence type="ECO:0000313" key="5">
    <source>
        <dbReference type="EMBL" id="HHJ63648.1"/>
    </source>
</evidence>
<feature type="domain" description="2-thiouridine synthetase TtuA-like N-terminal LIM" evidence="4">
    <location>
        <begin position="2"/>
        <end position="26"/>
    </location>
</feature>
<feature type="binding site" evidence="2">
    <location>
        <position position="59"/>
    </location>
    <ligand>
        <name>ATP</name>
        <dbReference type="ChEBI" id="CHEBI:30616"/>
    </ligand>
</feature>
<keyword evidence="1" id="KW-0808">Transferase</keyword>
<dbReference type="GO" id="GO:0005524">
    <property type="term" value="F:ATP binding"/>
    <property type="evidence" value="ECO:0007669"/>
    <property type="project" value="UniProtKB-KW"/>
</dbReference>
<keyword evidence="2" id="KW-0547">Nucleotide-binding</keyword>
<evidence type="ECO:0000259" key="3">
    <source>
        <dbReference type="Pfam" id="PF01171"/>
    </source>
</evidence>
<gene>
    <name evidence="5" type="ORF">ENJ61_01950</name>
</gene>
<dbReference type="InterPro" id="IPR000541">
    <property type="entry name" value="Ncs6/Tuc1/Ctu1"/>
</dbReference>
<dbReference type="PANTHER" id="PTHR11807:SF27">
    <property type="entry name" value="TRNA-5-METHYLURIDINE(54) 2-SULFURTRANSFERASE"/>
    <property type="match status" value="1"/>
</dbReference>
<dbReference type="Pfam" id="PF22082">
    <property type="entry name" value="TtuA_LIM_N"/>
    <property type="match status" value="1"/>
</dbReference>
<dbReference type="Gene3D" id="3.40.50.620">
    <property type="entry name" value="HUPs"/>
    <property type="match status" value="1"/>
</dbReference>
<keyword evidence="2" id="KW-0067">ATP-binding</keyword>
<evidence type="ECO:0000256" key="1">
    <source>
        <dbReference type="ARBA" id="ARBA00022679"/>
    </source>
</evidence>
<comment type="caution">
    <text evidence="5">The sequence shown here is derived from an EMBL/GenBank/DDBJ whole genome shotgun (WGS) entry which is preliminary data.</text>
</comment>